<dbReference type="RefSeq" id="WP_379930431.1">
    <property type="nucleotide sequence ID" value="NZ_JBHUMM010000043.1"/>
</dbReference>
<keyword evidence="1" id="KW-0720">Serine protease</keyword>
<reference evidence="3" key="1">
    <citation type="journal article" date="2019" name="Int. J. Syst. Evol. Microbiol.">
        <title>The Global Catalogue of Microorganisms (GCM) 10K type strain sequencing project: providing services to taxonomists for standard genome sequencing and annotation.</title>
        <authorList>
            <consortium name="The Broad Institute Genomics Platform"/>
            <consortium name="The Broad Institute Genome Sequencing Center for Infectious Disease"/>
            <person name="Wu L."/>
            <person name="Ma J."/>
        </authorList>
    </citation>
    <scope>NUCLEOTIDE SEQUENCE [LARGE SCALE GENOMIC DNA]</scope>
    <source>
        <strain evidence="3">KCTC 33676</strain>
    </source>
</reference>
<evidence type="ECO:0000313" key="2">
    <source>
        <dbReference type="EMBL" id="MFD2672869.1"/>
    </source>
</evidence>
<sequence>MKKSISICMIGLFTLITLLSVTEEPTKAVDKVKGNIVNDAKEKRKEFGFPEDEEKVEKLISEDEFSEMFGFYLTSEEEMALKERIIEQDIVFKKIKFLIDSTYYLKNQHLGMYINQYEGGDIYIGFKSGKMSIQQIVNTVNASIQSFIPIHVYEAEYSESEMNQYMNILNQSIYDLQQSIPSMEYLNLDFINQKIKVGVTNSSDVKQETVQQLSKITNADSKIFEIVYDPYSSEQDHNRNAKYRPMKGGIVIDDDTNQTTLGECTLGYSAIDPSTNEGYIITASHCWFESPGTGIFQGEGYVGHISSKEHYGNNVDAKGIRVTSTDLLSNDVYSESVGLTVPQVPGNDVLGEMVCMSGRNRGANNSCGTLQGKNNSRFWTNKNGEEVWFNSIRLATYESTNGDSGGTVFYDETLKGINKGRVTEDGVTYGTYSHVGNVTNRLGLNPVTW</sequence>
<dbReference type="InterPro" id="IPR043504">
    <property type="entry name" value="Peptidase_S1_PA_chymotrypsin"/>
</dbReference>
<comment type="caution">
    <text evidence="2">The sequence shown here is derived from an EMBL/GenBank/DDBJ whole genome shotgun (WGS) entry which is preliminary data.</text>
</comment>
<dbReference type="EMBL" id="JBHUMM010000043">
    <property type="protein sequence ID" value="MFD2672869.1"/>
    <property type="molecule type" value="Genomic_DNA"/>
</dbReference>
<dbReference type="SUPFAM" id="SSF50494">
    <property type="entry name" value="Trypsin-like serine proteases"/>
    <property type="match status" value="1"/>
</dbReference>
<dbReference type="Gene3D" id="2.40.10.10">
    <property type="entry name" value="Trypsin-like serine proteases"/>
    <property type="match status" value="2"/>
</dbReference>
<proteinExistence type="predicted"/>
<dbReference type="Proteomes" id="UP001597497">
    <property type="component" value="Unassembled WGS sequence"/>
</dbReference>
<keyword evidence="3" id="KW-1185">Reference proteome</keyword>
<organism evidence="2 3">
    <name type="scientific">Marinicrinis sediminis</name>
    <dbReference type="NCBI Taxonomy" id="1652465"/>
    <lineage>
        <taxon>Bacteria</taxon>
        <taxon>Bacillati</taxon>
        <taxon>Bacillota</taxon>
        <taxon>Bacilli</taxon>
        <taxon>Bacillales</taxon>
        <taxon>Paenibacillaceae</taxon>
    </lineage>
</organism>
<keyword evidence="1" id="KW-0378">Hydrolase</keyword>
<dbReference type="InterPro" id="IPR009003">
    <property type="entry name" value="Peptidase_S1_PA"/>
</dbReference>
<evidence type="ECO:0000313" key="3">
    <source>
        <dbReference type="Proteomes" id="UP001597497"/>
    </source>
</evidence>
<evidence type="ECO:0008006" key="4">
    <source>
        <dbReference type="Google" id="ProtNLM"/>
    </source>
</evidence>
<evidence type="ECO:0000256" key="1">
    <source>
        <dbReference type="ARBA" id="ARBA00022825"/>
    </source>
</evidence>
<gene>
    <name evidence="2" type="ORF">ACFSUC_14970</name>
</gene>
<protein>
    <recommendedName>
        <fullName evidence="4">Peptidase S1 domain-containing protein</fullName>
    </recommendedName>
</protein>
<keyword evidence="1" id="KW-0645">Protease</keyword>
<name>A0ABW5REQ1_9BACL</name>
<accession>A0ABW5REQ1</accession>